<evidence type="ECO:0000256" key="1">
    <source>
        <dbReference type="SAM" id="MobiDB-lite"/>
    </source>
</evidence>
<name>A0A4R4QFW1_9ACTN</name>
<proteinExistence type="predicted"/>
<evidence type="ECO:0000313" key="3">
    <source>
        <dbReference type="Proteomes" id="UP000295075"/>
    </source>
</evidence>
<gene>
    <name evidence="2" type="ORF">E1261_04875</name>
</gene>
<feature type="region of interest" description="Disordered" evidence="1">
    <location>
        <begin position="402"/>
        <end position="438"/>
    </location>
</feature>
<accession>A0A4R4QFW1</accession>
<reference evidence="2 3" key="1">
    <citation type="submission" date="2019-03" db="EMBL/GenBank/DDBJ databases">
        <title>Draft genome sequences of novel Actinobacteria.</title>
        <authorList>
            <person name="Sahin N."/>
            <person name="Ay H."/>
            <person name="Saygin H."/>
        </authorList>
    </citation>
    <scope>NUCLEOTIDE SEQUENCE [LARGE SCALE GENOMIC DNA]</scope>
    <source>
        <strain evidence="2 3">JCM 30547</strain>
    </source>
</reference>
<dbReference type="AlphaFoldDB" id="A0A4R4QFW1"/>
<dbReference type="EMBL" id="SMKA01000010">
    <property type="protein sequence ID" value="TDC34042.1"/>
    <property type="molecule type" value="Genomic_DNA"/>
</dbReference>
<protein>
    <submittedName>
        <fullName evidence="2">Uncharacterized protein</fullName>
    </submittedName>
</protein>
<organism evidence="2 3">
    <name type="scientific">Kribbella albertanoniae</name>
    <dbReference type="NCBI Taxonomy" id="1266829"/>
    <lineage>
        <taxon>Bacteria</taxon>
        <taxon>Bacillati</taxon>
        <taxon>Actinomycetota</taxon>
        <taxon>Actinomycetes</taxon>
        <taxon>Propionibacteriales</taxon>
        <taxon>Kribbellaceae</taxon>
        <taxon>Kribbella</taxon>
    </lineage>
</organism>
<feature type="compositionally biased region" description="Basic and acidic residues" evidence="1">
    <location>
        <begin position="404"/>
        <end position="415"/>
    </location>
</feature>
<sequence length="438" mass="48111">MRATYEDLLRVARRIAVEAAQTKYKNRSEAVDDWKAVVAATANHLRWLRHDLRAARLYGESVGQSDRPLGRLAQAIGAGGDLLATQDAVNARVLDDPTNLTSARAEVAAIALIGADTAMSNTRSRTAERRRLVRMLAALEKLATSDVRRGGLGDLGRLSVGAPAAADDDVSIISRHAARWERAEDTVALDALLTRDLRAATAQVRTICGYVWHLADMVAASSSTELDARQVLDLNVLKQAVRAAEAGALRVAQSWRRRLSDLNGFTGTPSEAAFLELRAALDRVVRPDGRLLEPGALVPGRTAAYRLLDAVDELVWSAEQVGRRQQRAVSALVAQGRLFVPREELIRTDLRYLRPPTETRLLNARWLRTNQPAFFAELTMSLAWSVDHLAVASRFARRLAGTSHEARPARRESSREPAPYLEIPDAAEPGQQPVDLDR</sequence>
<dbReference type="RefSeq" id="WP_132402482.1">
    <property type="nucleotide sequence ID" value="NZ_SMKA01000010.1"/>
</dbReference>
<evidence type="ECO:0000313" key="2">
    <source>
        <dbReference type="EMBL" id="TDC34042.1"/>
    </source>
</evidence>
<keyword evidence="3" id="KW-1185">Reference proteome</keyword>
<dbReference type="OrthoDB" id="3820069at2"/>
<dbReference type="Proteomes" id="UP000295075">
    <property type="component" value="Unassembled WGS sequence"/>
</dbReference>
<comment type="caution">
    <text evidence="2">The sequence shown here is derived from an EMBL/GenBank/DDBJ whole genome shotgun (WGS) entry which is preliminary data.</text>
</comment>